<evidence type="ECO:0000313" key="5">
    <source>
        <dbReference type="Proteomes" id="UP000631114"/>
    </source>
</evidence>
<dbReference type="SUPFAM" id="SSF89550">
    <property type="entry name" value="PHP domain-like"/>
    <property type="match status" value="1"/>
</dbReference>
<evidence type="ECO:0000256" key="2">
    <source>
        <dbReference type="ARBA" id="ARBA00007331"/>
    </source>
</evidence>
<evidence type="ECO:0000256" key="3">
    <source>
        <dbReference type="ARBA" id="ARBA00022694"/>
    </source>
</evidence>
<dbReference type="OrthoDB" id="17948at2759"/>
<name>A0A835HD33_9MAGN</name>
<dbReference type="Proteomes" id="UP000631114">
    <property type="component" value="Unassembled WGS sequence"/>
</dbReference>
<reference evidence="4 5" key="1">
    <citation type="submission" date="2020-10" db="EMBL/GenBank/DDBJ databases">
        <title>The Coptis chinensis genome and diversification of protoberbering-type alkaloids.</title>
        <authorList>
            <person name="Wang B."/>
            <person name="Shu S."/>
            <person name="Song C."/>
            <person name="Liu Y."/>
        </authorList>
    </citation>
    <scope>NUCLEOTIDE SEQUENCE [LARGE SCALE GENOMIC DNA]</scope>
    <source>
        <strain evidence="4">HL-2020</strain>
        <tissue evidence="4">Leaf</tissue>
    </source>
</reference>
<gene>
    <name evidence="4" type="ORF">IFM89_020406</name>
</gene>
<dbReference type="InterPro" id="IPR016195">
    <property type="entry name" value="Pol/histidinol_Pase-like"/>
</dbReference>
<dbReference type="EMBL" id="JADFTS010000007">
    <property type="protein sequence ID" value="KAF9597646.1"/>
    <property type="molecule type" value="Genomic_DNA"/>
</dbReference>
<evidence type="ECO:0000256" key="1">
    <source>
        <dbReference type="ARBA" id="ARBA00004123"/>
    </source>
</evidence>
<keyword evidence="5" id="KW-1185">Reference proteome</keyword>
<comment type="subcellular location">
    <subcellularLocation>
        <location evidence="1">Nucleus</location>
    </subcellularLocation>
</comment>
<dbReference type="GO" id="GO:0008033">
    <property type="term" value="P:tRNA processing"/>
    <property type="evidence" value="ECO:0007669"/>
    <property type="project" value="UniProtKB-KW"/>
</dbReference>
<comment type="similarity">
    <text evidence="2">Belongs to the eukaryotic/archaeal RNase P protein component 3 family.</text>
</comment>
<dbReference type="GO" id="GO:0005655">
    <property type="term" value="C:nucleolar ribonuclease P complex"/>
    <property type="evidence" value="ECO:0007669"/>
    <property type="project" value="TreeGrafter"/>
</dbReference>
<dbReference type="Pfam" id="PF01876">
    <property type="entry name" value="RNase_P_p30"/>
    <property type="match status" value="1"/>
</dbReference>
<dbReference type="PANTHER" id="PTHR13031:SF0">
    <property type="entry name" value="RIBONUCLEASE P PROTEIN SUBUNIT P30"/>
    <property type="match status" value="1"/>
</dbReference>
<sequence>MTKRKTIPHKMDDGYFDLNIPYTTAIEKGKHPVTKRKTRIKLVTKLIELGYTGIAYNHSIKATAVSDSDSCSISLAPLSSILTLSPNLFASVKFHRDLLRVPLDTPFRQYTRLTVSVDSLIQAASLNSGNPVLKSYDLVAVKPLNQHVFDHVCKVAVVDLIAIDFSEKLPFRLNLPIVKAAMKRGIYFEITYSHLVADVQTRRQMILNAKVREFTSCYKGLSD</sequence>
<keyword evidence="3" id="KW-0819">tRNA processing</keyword>
<organism evidence="4 5">
    <name type="scientific">Coptis chinensis</name>
    <dbReference type="NCBI Taxonomy" id="261450"/>
    <lineage>
        <taxon>Eukaryota</taxon>
        <taxon>Viridiplantae</taxon>
        <taxon>Streptophyta</taxon>
        <taxon>Embryophyta</taxon>
        <taxon>Tracheophyta</taxon>
        <taxon>Spermatophyta</taxon>
        <taxon>Magnoliopsida</taxon>
        <taxon>Ranunculales</taxon>
        <taxon>Ranunculaceae</taxon>
        <taxon>Coptidoideae</taxon>
        <taxon>Coptis</taxon>
    </lineage>
</organism>
<dbReference type="Gene3D" id="3.20.20.140">
    <property type="entry name" value="Metal-dependent hydrolases"/>
    <property type="match status" value="1"/>
</dbReference>
<dbReference type="GO" id="GO:0003723">
    <property type="term" value="F:RNA binding"/>
    <property type="evidence" value="ECO:0007669"/>
    <property type="project" value="TreeGrafter"/>
</dbReference>
<evidence type="ECO:0000313" key="4">
    <source>
        <dbReference type="EMBL" id="KAF9597646.1"/>
    </source>
</evidence>
<dbReference type="AlphaFoldDB" id="A0A835HD33"/>
<protein>
    <submittedName>
        <fullName evidence="4">Uncharacterized protein</fullName>
    </submittedName>
</protein>
<comment type="caution">
    <text evidence="4">The sequence shown here is derived from an EMBL/GenBank/DDBJ whole genome shotgun (WGS) entry which is preliminary data.</text>
</comment>
<dbReference type="PANTHER" id="PTHR13031">
    <property type="entry name" value="RIBONUCLEASE P SUBUNIT P30"/>
    <property type="match status" value="1"/>
</dbReference>
<proteinExistence type="inferred from homology"/>
<accession>A0A835HD33</accession>
<dbReference type="InterPro" id="IPR002738">
    <property type="entry name" value="RNase_P_p30"/>
</dbReference>